<dbReference type="InterPro" id="IPR016167">
    <property type="entry name" value="FAD-bd_PCMH_sub1"/>
</dbReference>
<reference evidence="7 8" key="1">
    <citation type="journal article" date="2024" name="Commun. Biol.">
        <title>Comparative genomic analysis of thermophilic fungi reveals convergent evolutionary adaptations and gene losses.</title>
        <authorList>
            <person name="Steindorff A.S."/>
            <person name="Aguilar-Pontes M.V."/>
            <person name="Robinson A.J."/>
            <person name="Andreopoulos B."/>
            <person name="LaButti K."/>
            <person name="Kuo A."/>
            <person name="Mondo S."/>
            <person name="Riley R."/>
            <person name="Otillar R."/>
            <person name="Haridas S."/>
            <person name="Lipzen A."/>
            <person name="Grimwood J."/>
            <person name="Schmutz J."/>
            <person name="Clum A."/>
            <person name="Reid I.D."/>
            <person name="Moisan M.C."/>
            <person name="Butler G."/>
            <person name="Nguyen T.T.M."/>
            <person name="Dewar K."/>
            <person name="Conant G."/>
            <person name="Drula E."/>
            <person name="Henrissat B."/>
            <person name="Hansel C."/>
            <person name="Singer S."/>
            <person name="Hutchinson M.I."/>
            <person name="de Vries R.P."/>
            <person name="Natvig D.O."/>
            <person name="Powell A.J."/>
            <person name="Tsang A."/>
            <person name="Grigoriev I.V."/>
        </authorList>
    </citation>
    <scope>NUCLEOTIDE SEQUENCE [LARGE SCALE GENOMIC DNA]</scope>
    <source>
        <strain evidence="7 8">CBS 494.80</strain>
    </source>
</reference>
<gene>
    <name evidence="7" type="ORF">VTL71DRAFT_10918</name>
</gene>
<evidence type="ECO:0000259" key="6">
    <source>
        <dbReference type="PROSITE" id="PS51387"/>
    </source>
</evidence>
<dbReference type="InterPro" id="IPR036318">
    <property type="entry name" value="FAD-bd_PCMH-like_sf"/>
</dbReference>
<evidence type="ECO:0000313" key="8">
    <source>
        <dbReference type="Proteomes" id="UP001595075"/>
    </source>
</evidence>
<dbReference type="SUPFAM" id="SSF56176">
    <property type="entry name" value="FAD-binding/transporter-associated domain-like"/>
    <property type="match status" value="1"/>
</dbReference>
<accession>A0ABR4CVI3</accession>
<keyword evidence="8" id="KW-1185">Reference proteome</keyword>
<sequence length="599" mass="64816">MMQNFAGISVVISPNRVAAAACQHLASTSPYTKTLGRTLTSPRFSRSSKNTYFGLQRPYRTGRSSVILSTSDRPCKLTGAHLCQMTRLGRLSVVTYVDAVLLMSWHLSDNIVTSVYFFVGKLRILSKIMAIDLVAVHNFKGTLSDNADVVTRESDNYEASIKRWSAAAEKPAGIIVFPTTPNDVSKAVLFSKAQGLELAVVGGGHGTSGASSTDGGLCIDLSKMRAVTVDEKAKTLSVEGGALWGDVDKEAAKFGLAAVGGTVNHTGVGGLTLGGGYGLLTPEYGMVIDNLLEVEVVLADGNIVNASSSENPDLFWAARGAGIGFGVFTKFVYQAHDQKGPVWGGMMVFPREKLDSLITFANKEIQDENGKSALFLGFAAPPPAFQPVVMAVVFYNGTEEEGNSHFKDVLELGPLINQTSEMPYTSVNEMLNPAMFHGLRRTTKGSAFLIPLKPKFADSIFDDWVEFITQNPDADATMVLWEFVPYKRILEISQTATSFANRGAYGNLLFGPGWTKPENDKICREWTRTMSTKTRAELENNISKGTDDTTKTSVGEYANYDSLGASGQTVFGVNFPRLAELKKKYDPQNVFAMGPSLVV</sequence>
<dbReference type="InterPro" id="IPR012951">
    <property type="entry name" value="BBE"/>
</dbReference>
<evidence type="ECO:0000256" key="4">
    <source>
        <dbReference type="ARBA" id="ARBA00022827"/>
    </source>
</evidence>
<dbReference type="InterPro" id="IPR016166">
    <property type="entry name" value="FAD-bd_PCMH"/>
</dbReference>
<dbReference type="Gene3D" id="3.40.462.20">
    <property type="match status" value="1"/>
</dbReference>
<feature type="domain" description="FAD-binding PCMH-type" evidence="6">
    <location>
        <begin position="167"/>
        <end position="338"/>
    </location>
</feature>
<dbReference type="Pfam" id="PF01565">
    <property type="entry name" value="FAD_binding_4"/>
    <property type="match status" value="1"/>
</dbReference>
<keyword evidence="4" id="KW-0274">FAD</keyword>
<evidence type="ECO:0000256" key="2">
    <source>
        <dbReference type="ARBA" id="ARBA00005466"/>
    </source>
</evidence>
<comment type="cofactor">
    <cofactor evidence="1">
        <name>FAD</name>
        <dbReference type="ChEBI" id="CHEBI:57692"/>
    </cofactor>
</comment>
<evidence type="ECO:0000256" key="1">
    <source>
        <dbReference type="ARBA" id="ARBA00001974"/>
    </source>
</evidence>
<keyword evidence="5" id="KW-0560">Oxidoreductase</keyword>
<organism evidence="7 8">
    <name type="scientific">Oculimacula yallundae</name>
    <dbReference type="NCBI Taxonomy" id="86028"/>
    <lineage>
        <taxon>Eukaryota</taxon>
        <taxon>Fungi</taxon>
        <taxon>Dikarya</taxon>
        <taxon>Ascomycota</taxon>
        <taxon>Pezizomycotina</taxon>
        <taxon>Leotiomycetes</taxon>
        <taxon>Helotiales</taxon>
        <taxon>Ploettnerulaceae</taxon>
        <taxon>Oculimacula</taxon>
    </lineage>
</organism>
<dbReference type="Gene3D" id="3.30.465.10">
    <property type="match status" value="1"/>
</dbReference>
<evidence type="ECO:0000313" key="7">
    <source>
        <dbReference type="EMBL" id="KAL2073592.1"/>
    </source>
</evidence>
<proteinExistence type="inferred from homology"/>
<comment type="caution">
    <text evidence="7">The sequence shown here is derived from an EMBL/GenBank/DDBJ whole genome shotgun (WGS) entry which is preliminary data.</text>
</comment>
<dbReference type="Pfam" id="PF08031">
    <property type="entry name" value="BBE"/>
    <property type="match status" value="1"/>
</dbReference>
<evidence type="ECO:0000256" key="3">
    <source>
        <dbReference type="ARBA" id="ARBA00022630"/>
    </source>
</evidence>
<name>A0ABR4CVI3_9HELO</name>
<dbReference type="InterPro" id="IPR050416">
    <property type="entry name" value="FAD-linked_Oxidoreductase"/>
</dbReference>
<dbReference type="EMBL" id="JAZHXI010000003">
    <property type="protein sequence ID" value="KAL2073592.1"/>
    <property type="molecule type" value="Genomic_DNA"/>
</dbReference>
<protein>
    <recommendedName>
        <fullName evidence="6">FAD-binding PCMH-type domain-containing protein</fullName>
    </recommendedName>
</protein>
<dbReference type="PROSITE" id="PS51387">
    <property type="entry name" value="FAD_PCMH"/>
    <property type="match status" value="1"/>
</dbReference>
<dbReference type="InterPro" id="IPR006094">
    <property type="entry name" value="Oxid_FAD_bind_N"/>
</dbReference>
<dbReference type="Proteomes" id="UP001595075">
    <property type="component" value="Unassembled WGS sequence"/>
</dbReference>
<dbReference type="PANTHER" id="PTHR42973">
    <property type="entry name" value="BINDING OXIDOREDUCTASE, PUTATIVE (AFU_ORTHOLOGUE AFUA_1G17690)-RELATED"/>
    <property type="match status" value="1"/>
</dbReference>
<comment type="similarity">
    <text evidence="2">Belongs to the oxygen-dependent FAD-linked oxidoreductase family.</text>
</comment>
<keyword evidence="3" id="KW-0285">Flavoprotein</keyword>
<dbReference type="Gene3D" id="3.30.43.10">
    <property type="entry name" value="Uridine Diphospho-n-acetylenolpyruvylglucosamine Reductase, domain 2"/>
    <property type="match status" value="1"/>
</dbReference>
<dbReference type="PANTHER" id="PTHR42973:SF39">
    <property type="entry name" value="FAD-BINDING PCMH-TYPE DOMAIN-CONTAINING PROTEIN"/>
    <property type="match status" value="1"/>
</dbReference>
<dbReference type="InterPro" id="IPR016169">
    <property type="entry name" value="FAD-bd_PCMH_sub2"/>
</dbReference>
<evidence type="ECO:0000256" key="5">
    <source>
        <dbReference type="ARBA" id="ARBA00023002"/>
    </source>
</evidence>